<dbReference type="AlphaFoldDB" id="A0A9Q0XEY4"/>
<keyword evidence="2 5" id="KW-0540">Nuclease</keyword>
<dbReference type="SMART" id="SM00092">
    <property type="entry name" value="RNAse_Pc"/>
    <property type="match status" value="1"/>
</dbReference>
<evidence type="ECO:0000256" key="1">
    <source>
        <dbReference type="ARBA" id="ARBA00005600"/>
    </source>
</evidence>
<dbReference type="PROSITE" id="PS00127">
    <property type="entry name" value="RNASE_PANCREATIC"/>
    <property type="match status" value="1"/>
</dbReference>
<dbReference type="GO" id="GO:0016787">
    <property type="term" value="F:hydrolase activity"/>
    <property type="evidence" value="ECO:0007669"/>
    <property type="project" value="UniProtKB-KW"/>
</dbReference>
<sequence length="183" mass="20383">MADRGPHLGLTGALLLLMVAQLATVGAESYQKFLREHLDYPLTQVPESQCYCDLMMKRRNLATARHCKHLNTFLHVDTASVQAVCGQGGTPTTGDLRESHASFPLTLCRLQKGSWAPDSLRWFNGAHGYVSTLITFRGGLHSLVRVNGSRIRVLYLEQRKAHDLHALNSIQFASGLPRRLHIL</sequence>
<keyword evidence="8" id="KW-1185">Reference proteome</keyword>
<dbReference type="Gene3D" id="3.10.130.10">
    <property type="entry name" value="Ribonuclease A-like domain"/>
    <property type="match status" value="1"/>
</dbReference>
<protein>
    <recommendedName>
        <fullName evidence="6">Ribonuclease A-domain domain-containing protein</fullName>
    </recommendedName>
</protein>
<feature type="signal peptide" evidence="5">
    <location>
        <begin position="1"/>
        <end position="27"/>
    </location>
</feature>
<keyword evidence="5" id="KW-0732">Signal</keyword>
<comment type="caution">
    <text evidence="7">The sequence shown here is derived from an EMBL/GenBank/DDBJ whole genome shotgun (WGS) entry which is preliminary data.</text>
</comment>
<dbReference type="PANTHER" id="PTHR11437:SF65">
    <property type="entry name" value="ANGIOGENIN-2"/>
    <property type="match status" value="1"/>
</dbReference>
<gene>
    <name evidence="7" type="ORF">JRQ81_004273</name>
</gene>
<dbReference type="PANTHER" id="PTHR11437">
    <property type="entry name" value="RIBONUCLEASE"/>
    <property type="match status" value="1"/>
</dbReference>
<dbReference type="EMBL" id="JAPFRF010000012">
    <property type="protein sequence ID" value="KAJ7313012.1"/>
    <property type="molecule type" value="Genomic_DNA"/>
</dbReference>
<evidence type="ECO:0000256" key="3">
    <source>
        <dbReference type="ARBA" id="ARBA00022759"/>
    </source>
</evidence>
<dbReference type="Pfam" id="PF00074">
    <property type="entry name" value="RnaseA"/>
    <property type="match status" value="1"/>
</dbReference>
<dbReference type="InterPro" id="IPR036816">
    <property type="entry name" value="RNaseA-like_dom_sf"/>
</dbReference>
<dbReference type="GO" id="GO:0004540">
    <property type="term" value="F:RNA nuclease activity"/>
    <property type="evidence" value="ECO:0007669"/>
    <property type="project" value="TreeGrafter"/>
</dbReference>
<evidence type="ECO:0000256" key="2">
    <source>
        <dbReference type="ARBA" id="ARBA00022722"/>
    </source>
</evidence>
<dbReference type="InterPro" id="IPR023411">
    <property type="entry name" value="RNaseA_AS"/>
</dbReference>
<dbReference type="Proteomes" id="UP001142489">
    <property type="component" value="Unassembled WGS sequence"/>
</dbReference>
<evidence type="ECO:0000313" key="7">
    <source>
        <dbReference type="EMBL" id="KAJ7313012.1"/>
    </source>
</evidence>
<feature type="chain" id="PRO_5040537284" description="Ribonuclease A-domain domain-containing protein" evidence="5">
    <location>
        <begin position="28"/>
        <end position="183"/>
    </location>
</feature>
<dbReference type="OrthoDB" id="8573660at2759"/>
<feature type="domain" description="Ribonuclease A-domain" evidence="6">
    <location>
        <begin position="26"/>
        <end position="144"/>
    </location>
</feature>
<dbReference type="InterPro" id="IPR023412">
    <property type="entry name" value="RNaseA_domain"/>
</dbReference>
<dbReference type="InterPro" id="IPR001427">
    <property type="entry name" value="RNaseA"/>
</dbReference>
<evidence type="ECO:0000259" key="6">
    <source>
        <dbReference type="SMART" id="SM00092"/>
    </source>
</evidence>
<organism evidence="7 8">
    <name type="scientific">Phrynocephalus forsythii</name>
    <dbReference type="NCBI Taxonomy" id="171643"/>
    <lineage>
        <taxon>Eukaryota</taxon>
        <taxon>Metazoa</taxon>
        <taxon>Chordata</taxon>
        <taxon>Craniata</taxon>
        <taxon>Vertebrata</taxon>
        <taxon>Euteleostomi</taxon>
        <taxon>Lepidosauria</taxon>
        <taxon>Squamata</taxon>
        <taxon>Bifurcata</taxon>
        <taxon>Unidentata</taxon>
        <taxon>Episquamata</taxon>
        <taxon>Toxicofera</taxon>
        <taxon>Iguania</taxon>
        <taxon>Acrodonta</taxon>
        <taxon>Agamidae</taxon>
        <taxon>Agaminae</taxon>
        <taxon>Phrynocephalus</taxon>
    </lineage>
</organism>
<evidence type="ECO:0000256" key="4">
    <source>
        <dbReference type="ARBA" id="ARBA00022801"/>
    </source>
</evidence>
<comment type="similarity">
    <text evidence="1 5">Belongs to the pancreatic ribonuclease family.</text>
</comment>
<keyword evidence="3 5" id="KW-0255">Endonuclease</keyword>
<dbReference type="GO" id="GO:0004519">
    <property type="term" value="F:endonuclease activity"/>
    <property type="evidence" value="ECO:0007669"/>
    <property type="project" value="UniProtKB-KW"/>
</dbReference>
<evidence type="ECO:0000313" key="8">
    <source>
        <dbReference type="Proteomes" id="UP001142489"/>
    </source>
</evidence>
<keyword evidence="4 5" id="KW-0378">Hydrolase</keyword>
<reference evidence="7" key="1">
    <citation type="journal article" date="2023" name="DNA Res.">
        <title>Chromosome-level genome assembly of Phrynocephalus forsythii using third-generation DNA sequencing and Hi-C analysis.</title>
        <authorList>
            <person name="Qi Y."/>
            <person name="Zhao W."/>
            <person name="Zhao Y."/>
            <person name="Niu C."/>
            <person name="Cao S."/>
            <person name="Zhang Y."/>
        </authorList>
    </citation>
    <scope>NUCLEOTIDE SEQUENCE</scope>
    <source>
        <tissue evidence="7">Muscle</tissue>
    </source>
</reference>
<accession>A0A9Q0XEY4</accession>
<dbReference type="SUPFAM" id="SSF54076">
    <property type="entry name" value="RNase A-like"/>
    <property type="match status" value="1"/>
</dbReference>
<evidence type="ECO:0000256" key="5">
    <source>
        <dbReference type="RuleBase" id="RU000651"/>
    </source>
</evidence>
<name>A0A9Q0XEY4_9SAUR</name>
<dbReference type="GO" id="GO:0050830">
    <property type="term" value="P:defense response to Gram-positive bacterium"/>
    <property type="evidence" value="ECO:0007669"/>
    <property type="project" value="TreeGrafter"/>
</dbReference>
<proteinExistence type="inferred from homology"/>
<dbReference type="GO" id="GO:0003676">
    <property type="term" value="F:nucleic acid binding"/>
    <property type="evidence" value="ECO:0007669"/>
    <property type="project" value="InterPro"/>
</dbReference>